<dbReference type="InterPro" id="IPR029044">
    <property type="entry name" value="Nucleotide-diphossugar_trans"/>
</dbReference>
<organism evidence="4 5">
    <name type="scientific">Qipengyuania gaetbuli</name>
    <dbReference type="NCBI Taxonomy" id="266952"/>
    <lineage>
        <taxon>Bacteria</taxon>
        <taxon>Pseudomonadati</taxon>
        <taxon>Pseudomonadota</taxon>
        <taxon>Alphaproteobacteria</taxon>
        <taxon>Sphingomonadales</taxon>
        <taxon>Erythrobacteraceae</taxon>
        <taxon>Qipengyuania</taxon>
    </lineage>
</organism>
<gene>
    <name evidence="4" type="ORF">GRI42_07685</name>
</gene>
<dbReference type="Pfam" id="PF26629">
    <property type="entry name" value="GT2_TM_C"/>
    <property type="match status" value="1"/>
</dbReference>
<proteinExistence type="predicted"/>
<evidence type="ECO:0000313" key="4">
    <source>
        <dbReference type="EMBL" id="MXO51183.1"/>
    </source>
</evidence>
<dbReference type="InterPro" id="IPR050256">
    <property type="entry name" value="Glycosyltransferase_2"/>
</dbReference>
<feature type="transmembrane region" description="Helical" evidence="1">
    <location>
        <begin position="368"/>
        <end position="394"/>
    </location>
</feature>
<evidence type="ECO:0000259" key="2">
    <source>
        <dbReference type="Pfam" id="PF00535"/>
    </source>
</evidence>
<keyword evidence="1" id="KW-1133">Transmembrane helix</keyword>
<dbReference type="OrthoDB" id="9807795at2"/>
<keyword evidence="1" id="KW-0472">Membrane</keyword>
<name>A0A844Y1F9_9SPHN</name>
<dbReference type="Proteomes" id="UP000444185">
    <property type="component" value="Unassembled WGS sequence"/>
</dbReference>
<reference evidence="4 5" key="1">
    <citation type="submission" date="2019-12" db="EMBL/GenBank/DDBJ databases">
        <title>Genomic-based taxomic classification of the family Erythrobacteraceae.</title>
        <authorList>
            <person name="Xu L."/>
        </authorList>
    </citation>
    <scope>NUCLEOTIDE SEQUENCE [LARGE SCALE GENOMIC DNA]</scope>
    <source>
        <strain evidence="4 5">DSM 16225</strain>
    </source>
</reference>
<keyword evidence="1" id="KW-0812">Transmembrane</keyword>
<dbReference type="PANTHER" id="PTHR48090:SF7">
    <property type="entry name" value="RFBJ PROTEIN"/>
    <property type="match status" value="1"/>
</dbReference>
<keyword evidence="4" id="KW-0808">Transferase</keyword>
<dbReference type="Pfam" id="PF00535">
    <property type="entry name" value="Glycos_transf_2"/>
    <property type="match status" value="1"/>
</dbReference>
<comment type="caution">
    <text evidence="4">The sequence shown here is derived from an EMBL/GenBank/DDBJ whole genome shotgun (WGS) entry which is preliminary data.</text>
</comment>
<evidence type="ECO:0000256" key="1">
    <source>
        <dbReference type="SAM" id="Phobius"/>
    </source>
</evidence>
<dbReference type="Gene3D" id="3.90.550.10">
    <property type="entry name" value="Spore Coat Polysaccharide Biosynthesis Protein SpsA, Chain A"/>
    <property type="match status" value="1"/>
</dbReference>
<feature type="domain" description="Glycosyltransferase 2-like" evidence="2">
    <location>
        <begin position="22"/>
        <end position="187"/>
    </location>
</feature>
<dbReference type="PANTHER" id="PTHR48090">
    <property type="entry name" value="UNDECAPRENYL-PHOSPHATE 4-DEOXY-4-FORMAMIDO-L-ARABINOSE TRANSFERASE-RELATED"/>
    <property type="match status" value="1"/>
</dbReference>
<dbReference type="InterPro" id="IPR001173">
    <property type="entry name" value="Glyco_trans_2-like"/>
</dbReference>
<dbReference type="InterPro" id="IPR058718">
    <property type="entry name" value="Agl6_TM_C"/>
</dbReference>
<feature type="transmembrane region" description="Helical" evidence="1">
    <location>
        <begin position="287"/>
        <end position="308"/>
    </location>
</feature>
<dbReference type="EMBL" id="WTYF01000004">
    <property type="protein sequence ID" value="MXO51183.1"/>
    <property type="molecule type" value="Genomic_DNA"/>
</dbReference>
<dbReference type="CDD" id="cd04179">
    <property type="entry name" value="DPM_DPG-synthase_like"/>
    <property type="match status" value="1"/>
</dbReference>
<feature type="transmembrane region" description="Helical" evidence="1">
    <location>
        <begin position="242"/>
        <end position="275"/>
    </location>
</feature>
<protein>
    <submittedName>
        <fullName evidence="4">Glycosyltransferase</fullName>
    </submittedName>
</protein>
<sequence length="408" mass="43482">MSQSIAATSFEVPAGQERPDVTIVMPCLNEVDSLRHCIGNALEALARMRIELDLSGEIVIADNGSTDGSQALATELGARVVPVAAKGYGAALIGGCRGAWGRYIVMGDCDGSYNFTEGVAMVAELEKGADVCMGNRFRGGIAPGAMPWKNRHIGNPALTGILNLFFRTGMGDAHCGLRALTKDAFDRLKLTGSGMEFASEMVIKASLLDLRMVEVAATLSPDLRDREPHLRPWRDGWRHLRYLFMLSPTWVFGVPGLAALGMGLTILFTAALHALGILPWVPFGESFIAVGAMLTLVGHIATIMAVAAHLHGVRQGYRRPRRWLEGNRFATLETCAIGGISMILASLVALVAVGFYWEASSFSALPSILPVTLAGLLGALGLQTLFAGFLLAVLGGNEAQFYPAQPAE</sequence>
<keyword evidence="5" id="KW-1185">Reference proteome</keyword>
<accession>A0A844Y1F9</accession>
<evidence type="ECO:0000313" key="5">
    <source>
        <dbReference type="Proteomes" id="UP000444185"/>
    </source>
</evidence>
<dbReference type="SUPFAM" id="SSF53448">
    <property type="entry name" value="Nucleotide-diphospho-sugar transferases"/>
    <property type="match status" value="1"/>
</dbReference>
<evidence type="ECO:0000259" key="3">
    <source>
        <dbReference type="Pfam" id="PF26629"/>
    </source>
</evidence>
<feature type="domain" description="Low-salt glycan biosynthesis hexosyltransferase Agl6 C-terminal transmembrane region" evidence="3">
    <location>
        <begin position="306"/>
        <end position="395"/>
    </location>
</feature>
<dbReference type="RefSeq" id="WP_160607741.1">
    <property type="nucleotide sequence ID" value="NZ_WTYF01000004.1"/>
</dbReference>
<dbReference type="GO" id="GO:0016740">
    <property type="term" value="F:transferase activity"/>
    <property type="evidence" value="ECO:0007669"/>
    <property type="project" value="UniProtKB-KW"/>
</dbReference>
<feature type="transmembrane region" description="Helical" evidence="1">
    <location>
        <begin position="329"/>
        <end position="356"/>
    </location>
</feature>
<dbReference type="AlphaFoldDB" id="A0A844Y1F9"/>